<gene>
    <name evidence="1" type="ORF">RBWH47_02875</name>
</gene>
<dbReference type="Proteomes" id="UP000006222">
    <property type="component" value="Unassembled WGS sequence"/>
</dbReference>
<accession>F2AM45</accession>
<organism evidence="1 2">
    <name type="scientific">Rhodopirellula baltica WH47</name>
    <dbReference type="NCBI Taxonomy" id="991778"/>
    <lineage>
        <taxon>Bacteria</taxon>
        <taxon>Pseudomonadati</taxon>
        <taxon>Planctomycetota</taxon>
        <taxon>Planctomycetia</taxon>
        <taxon>Pirellulales</taxon>
        <taxon>Pirellulaceae</taxon>
        <taxon>Rhodopirellula</taxon>
    </lineage>
</organism>
<reference evidence="1 2" key="1">
    <citation type="journal article" date="2013" name="Mar. Genomics">
        <title>Expression of sulfatases in Rhodopirellula baltica and the diversity of sulfatases in the genus Rhodopirellula.</title>
        <authorList>
            <person name="Wegner C.E."/>
            <person name="Richter-Heitmann T."/>
            <person name="Klindworth A."/>
            <person name="Klockow C."/>
            <person name="Richter M."/>
            <person name="Achstetter T."/>
            <person name="Glockner F.O."/>
            <person name="Harder J."/>
        </authorList>
    </citation>
    <scope>NUCLEOTIDE SEQUENCE [LARGE SCALE GENOMIC DNA]</scope>
    <source>
        <strain evidence="1 2">WH47</strain>
    </source>
</reference>
<protein>
    <submittedName>
        <fullName evidence="1">Uncharacterized protein</fullName>
    </submittedName>
</protein>
<proteinExistence type="predicted"/>
<evidence type="ECO:0000313" key="2">
    <source>
        <dbReference type="Proteomes" id="UP000006222"/>
    </source>
</evidence>
<evidence type="ECO:0000313" key="1">
    <source>
        <dbReference type="EMBL" id="EGF29258.1"/>
    </source>
</evidence>
<name>F2AM45_RHOBT</name>
<dbReference type="EMBL" id="AFAR01000044">
    <property type="protein sequence ID" value="EGF29258.1"/>
    <property type="molecule type" value="Genomic_DNA"/>
</dbReference>
<dbReference type="AlphaFoldDB" id="F2AM45"/>
<sequence length="56" mass="5877">MFATLGRIRSAAARKPFQFIVGSQVSPVAIRFGRGNQSATPGIVASSTTNSNIEIP</sequence>
<comment type="caution">
    <text evidence="1">The sequence shown here is derived from an EMBL/GenBank/DDBJ whole genome shotgun (WGS) entry which is preliminary data.</text>
</comment>